<dbReference type="STRING" id="1685010.A0O34_06050"/>
<dbReference type="RefSeq" id="WP_066752492.1">
    <property type="nucleotide sequence ID" value="NZ_CP015199.1"/>
</dbReference>
<dbReference type="OrthoDB" id="1274611at2"/>
<reference evidence="2 3" key="1">
    <citation type="submission" date="2016-04" db="EMBL/GenBank/DDBJ databases">
        <title>Complete Genome Sequence of Chryseobacterium sp. IHBB 10212.</title>
        <authorList>
            <person name="Pal M."/>
            <person name="Swarnkar M.K."/>
            <person name="Kaushal K."/>
            <person name="Chhibber S."/>
            <person name="Singh A.K."/>
            <person name="Gulati A."/>
        </authorList>
    </citation>
    <scope>NUCLEOTIDE SEQUENCE [LARGE SCALE GENOMIC DNA]</scope>
    <source>
        <strain evidence="2 3">IHBB 10212</strain>
    </source>
</reference>
<dbReference type="AlphaFoldDB" id="A0A172XT55"/>
<keyword evidence="3" id="KW-1185">Reference proteome</keyword>
<feature type="transmembrane region" description="Helical" evidence="1">
    <location>
        <begin position="36"/>
        <end position="64"/>
    </location>
</feature>
<keyword evidence="1" id="KW-0472">Membrane</keyword>
<sequence length="95" mass="10911">MNNSTIKNIGKYTFWTTFLLGNIFLFGFIFSQTKEFAIASLFFLGFGILTNAIMFFGLLIYGGFYQNKFGACLESALIILLNLPVLFLYSFFFYN</sequence>
<evidence type="ECO:0000313" key="2">
    <source>
        <dbReference type="EMBL" id="ANF50096.1"/>
    </source>
</evidence>
<feature type="transmembrane region" description="Helical" evidence="1">
    <location>
        <begin position="76"/>
        <end position="94"/>
    </location>
</feature>
<dbReference type="EMBL" id="CP015199">
    <property type="protein sequence ID" value="ANF50096.1"/>
    <property type="molecule type" value="Genomic_DNA"/>
</dbReference>
<accession>A0A172XT55</accession>
<feature type="transmembrane region" description="Helical" evidence="1">
    <location>
        <begin position="12"/>
        <end position="30"/>
    </location>
</feature>
<name>A0A172XT55_9FLAO</name>
<dbReference type="KEGG" id="chh:A0O34_06050"/>
<evidence type="ECO:0000256" key="1">
    <source>
        <dbReference type="SAM" id="Phobius"/>
    </source>
</evidence>
<protein>
    <submittedName>
        <fullName evidence="2">Uncharacterized protein</fullName>
    </submittedName>
</protein>
<dbReference type="Proteomes" id="UP000077824">
    <property type="component" value="Chromosome"/>
</dbReference>
<keyword evidence="1" id="KW-1133">Transmembrane helix</keyword>
<proteinExistence type="predicted"/>
<keyword evidence="1" id="KW-0812">Transmembrane</keyword>
<organism evidence="2 3">
    <name type="scientific">Chryseobacterium glaciei</name>
    <dbReference type="NCBI Taxonomy" id="1685010"/>
    <lineage>
        <taxon>Bacteria</taxon>
        <taxon>Pseudomonadati</taxon>
        <taxon>Bacteroidota</taxon>
        <taxon>Flavobacteriia</taxon>
        <taxon>Flavobacteriales</taxon>
        <taxon>Weeksellaceae</taxon>
        <taxon>Chryseobacterium group</taxon>
        <taxon>Chryseobacterium</taxon>
    </lineage>
</organism>
<evidence type="ECO:0000313" key="3">
    <source>
        <dbReference type="Proteomes" id="UP000077824"/>
    </source>
</evidence>
<gene>
    <name evidence="2" type="ORF">A0O34_06050</name>
</gene>